<name>A0A4Q1D0J7_9BACT</name>
<dbReference type="Proteomes" id="UP000290545">
    <property type="component" value="Unassembled WGS sequence"/>
</dbReference>
<gene>
    <name evidence="2" type="ORF">ESB13_20220</name>
</gene>
<dbReference type="EMBL" id="SDHZ01000004">
    <property type="protein sequence ID" value="RXK81264.1"/>
    <property type="molecule type" value="Genomic_DNA"/>
</dbReference>
<evidence type="ECO:0000313" key="3">
    <source>
        <dbReference type="Proteomes" id="UP000290545"/>
    </source>
</evidence>
<dbReference type="RefSeq" id="WP_129005518.1">
    <property type="nucleotide sequence ID" value="NZ_SDHZ01000004.1"/>
</dbReference>
<reference evidence="2 3" key="1">
    <citation type="submission" date="2019-01" db="EMBL/GenBank/DDBJ databases">
        <title>Filimonas sp. strain TTM-71.</title>
        <authorList>
            <person name="Chen W.-M."/>
        </authorList>
    </citation>
    <scope>NUCLEOTIDE SEQUENCE [LARGE SCALE GENOMIC DNA]</scope>
    <source>
        <strain evidence="2 3">TTM-71</strain>
    </source>
</reference>
<dbReference type="InterPro" id="IPR025506">
    <property type="entry name" value="Abi_alpha"/>
</dbReference>
<evidence type="ECO:0000256" key="1">
    <source>
        <dbReference type="SAM" id="Coils"/>
    </source>
</evidence>
<feature type="coiled-coil region" evidence="1">
    <location>
        <begin position="155"/>
        <end position="182"/>
    </location>
</feature>
<comment type="caution">
    <text evidence="2">The sequence shown here is derived from an EMBL/GenBank/DDBJ whole genome shotgun (WGS) entry which is preliminary data.</text>
</comment>
<proteinExistence type="predicted"/>
<keyword evidence="1" id="KW-0175">Coiled coil</keyword>
<dbReference type="OrthoDB" id="7063390at2"/>
<sequence>MSDKEFNIKSSTIEKGLELAKDFVGKLIGPTIEELGLFVSDNIKYLRFKNQVKILLKAKKYVEDNKISIKEVPIKILVPLLEKASLEESEELQDKWASMLANMVNSEKNFQNQIFPSILSQLSIEEFNELNELLNAEKDFRGMVAKYNRVRREYNLSTVKQIEELKEKISDLERTGMYLNLEEFECANLVRLGLIKKVPPSIYIPEFRTGGHYDSGEQWHALNAEYDADNNGYRLTELGEKFLEMCQLKTA</sequence>
<protein>
    <submittedName>
        <fullName evidence="2">DUF4393 domain-containing protein</fullName>
    </submittedName>
</protein>
<dbReference type="AlphaFoldDB" id="A0A4Q1D0J7"/>
<organism evidence="2 3">
    <name type="scientific">Filimonas effusa</name>
    <dbReference type="NCBI Taxonomy" id="2508721"/>
    <lineage>
        <taxon>Bacteria</taxon>
        <taxon>Pseudomonadati</taxon>
        <taxon>Bacteroidota</taxon>
        <taxon>Chitinophagia</taxon>
        <taxon>Chitinophagales</taxon>
        <taxon>Chitinophagaceae</taxon>
        <taxon>Filimonas</taxon>
    </lineage>
</organism>
<keyword evidence="3" id="KW-1185">Reference proteome</keyword>
<dbReference type="Pfam" id="PF14337">
    <property type="entry name" value="Abi_alpha"/>
    <property type="match status" value="1"/>
</dbReference>
<evidence type="ECO:0000313" key="2">
    <source>
        <dbReference type="EMBL" id="RXK81264.1"/>
    </source>
</evidence>
<accession>A0A4Q1D0J7</accession>